<reference evidence="2 3" key="1">
    <citation type="submission" date="2014-05" db="EMBL/GenBank/DDBJ databases">
        <title>ATOL: Assembling a taxonomically balanced genome-scale reconstruction of the evolutionary history of the Enterobacteriaceae.</title>
        <authorList>
            <person name="Plunkett G.III."/>
            <person name="Neeno-Eckwall E.C."/>
            <person name="Glasner J.D."/>
            <person name="Perna N.T."/>
        </authorList>
    </citation>
    <scope>NUCLEOTIDE SEQUENCE [LARGE SCALE GENOMIC DNA]</scope>
    <source>
        <strain evidence="2 3">ATCC 33852</strain>
    </source>
</reference>
<dbReference type="OrthoDB" id="9766390at2"/>
<organism evidence="2 3">
    <name type="scientific">Ewingella americana (strain ATCC 33852 / DSM 4580 / CCUG 14506 / JCM 5911 / LMG 7869 / NCTC 12157 / CDC 1468-78)</name>
    <dbReference type="NCBI Taxonomy" id="910964"/>
    <lineage>
        <taxon>Bacteria</taxon>
        <taxon>Pseudomonadati</taxon>
        <taxon>Pseudomonadota</taxon>
        <taxon>Gammaproteobacteria</taxon>
        <taxon>Enterobacterales</taxon>
        <taxon>Yersiniaceae</taxon>
        <taxon>Ewingella</taxon>
    </lineage>
</organism>
<proteinExistence type="predicted"/>
<protein>
    <submittedName>
        <fullName evidence="2">AsmA family protein</fullName>
    </submittedName>
</protein>
<evidence type="ECO:0000313" key="3">
    <source>
        <dbReference type="Proteomes" id="UP000028640"/>
    </source>
</evidence>
<dbReference type="PANTHER" id="PTHR30441">
    <property type="entry name" value="DUF748 DOMAIN-CONTAINING PROTEIN"/>
    <property type="match status" value="1"/>
</dbReference>
<feature type="domain" description="AsmA" evidence="1">
    <location>
        <begin position="224"/>
        <end position="507"/>
    </location>
</feature>
<dbReference type="PANTHER" id="PTHR30441:SF4">
    <property type="entry name" value="PROTEIN ASMA"/>
    <property type="match status" value="1"/>
</dbReference>
<dbReference type="eggNOG" id="COG2982">
    <property type="taxonomic scope" value="Bacteria"/>
</dbReference>
<dbReference type="NCBIfam" id="NF008091">
    <property type="entry name" value="PRK10833.1"/>
    <property type="match status" value="1"/>
</dbReference>
<evidence type="ECO:0000313" key="2">
    <source>
        <dbReference type="EMBL" id="KFC83105.1"/>
    </source>
</evidence>
<dbReference type="RefSeq" id="WP_034789876.1">
    <property type="nucleotide sequence ID" value="NZ_JMPJ01000039.1"/>
</dbReference>
<dbReference type="Proteomes" id="UP000028640">
    <property type="component" value="Unassembled WGS sequence"/>
</dbReference>
<dbReference type="EMBL" id="JMPJ01000039">
    <property type="protein sequence ID" value="KFC83105.1"/>
    <property type="molecule type" value="Genomic_DNA"/>
</dbReference>
<sequence>MRRLLTTLVILLVVIIAGMTSLVFLINPNDFRQYMVDRVEQKSGYQLAIRGDLRWHVWPQLSIIAGQTSLTAPGAQKPVVTAENMRLDVKLWPLLSHQLAVREVMLKNAVVRLTPDSEADVPDAPVAPTSTVQPPSELEAGWKFDIDKISIVDSLLIWQRGENDQINVRDINMQLDQNAHRQAHLELSSRINRNQRDLAFTLSADLDMQKYPQEFSANVNKFSYQLTGADIPAKGLQGAGSMQANYHRDTQRLELNQLALTANDNQLSGTAAATLTDTGDYQVNLDAAKLDLDALSGWQPKTPDQTSQAARTVTSAPVIARDVNDQPNNFSVLNSFNANVALNVADLTYRGLKVQDFKLLADNQQGKVNIQTLSGKMASGDFSLPGTMDVTGKLAKISIQPILNNIELGQLLVAYDLPEALTGKFTMRGAVKGSGLTSYDFSHNWAGKMQMSMNDARLNGMNIQQLVQQAIARNNNSVQGLERYDHYTQIKSLQAEGELNKGTLTLSNLLAESEMLNAKGAGNIDFADNQCDLTLGVRVTGGWKGNSNLIQRLQNTDVPLRVYGPWAQLNYQLQVDQILRNQLQDEAKNAIQNWIDRNKKAKDNKELKSILDK</sequence>
<dbReference type="AlphaFoldDB" id="A0A085GHB0"/>
<dbReference type="STRING" id="910964.GEAM_1375"/>
<comment type="caution">
    <text evidence="2">The sequence shown here is derived from an EMBL/GenBank/DDBJ whole genome shotgun (WGS) entry which is preliminary data.</text>
</comment>
<gene>
    <name evidence="2" type="ORF">GEAM_1375</name>
</gene>
<evidence type="ECO:0000259" key="1">
    <source>
        <dbReference type="Pfam" id="PF05170"/>
    </source>
</evidence>
<accession>A0A085GHB0</accession>
<dbReference type="GeneID" id="78379721"/>
<dbReference type="GO" id="GO:0005886">
    <property type="term" value="C:plasma membrane"/>
    <property type="evidence" value="ECO:0007669"/>
    <property type="project" value="TreeGrafter"/>
</dbReference>
<dbReference type="Pfam" id="PF05170">
    <property type="entry name" value="AsmA"/>
    <property type="match status" value="1"/>
</dbReference>
<dbReference type="GO" id="GO:0090313">
    <property type="term" value="P:regulation of protein targeting to membrane"/>
    <property type="evidence" value="ECO:0007669"/>
    <property type="project" value="TreeGrafter"/>
</dbReference>
<name>A0A085GHB0_EWIA3</name>
<dbReference type="InterPro" id="IPR007844">
    <property type="entry name" value="AsmA"/>
</dbReference>
<keyword evidence="3" id="KW-1185">Reference proteome</keyword>
<dbReference type="InterPro" id="IPR052894">
    <property type="entry name" value="AsmA-related"/>
</dbReference>